<dbReference type="PANTHER" id="PTHR43484">
    <property type="match status" value="1"/>
</dbReference>
<dbReference type="InterPro" id="IPR051469">
    <property type="entry name" value="FliN/MopA/SpaO"/>
</dbReference>
<feature type="region of interest" description="Disordered" evidence="2">
    <location>
        <begin position="1"/>
        <end position="37"/>
    </location>
</feature>
<evidence type="ECO:0000313" key="4">
    <source>
        <dbReference type="EMBL" id="GAE24263.1"/>
    </source>
</evidence>
<dbReference type="AlphaFoldDB" id="W4PXQ8"/>
<evidence type="ECO:0000256" key="1">
    <source>
        <dbReference type="ARBA" id="ARBA00022500"/>
    </source>
</evidence>
<dbReference type="Proteomes" id="UP000018890">
    <property type="component" value="Unassembled WGS sequence"/>
</dbReference>
<dbReference type="SUPFAM" id="SSF103039">
    <property type="entry name" value="CheC-like"/>
    <property type="match status" value="1"/>
</dbReference>
<dbReference type="GO" id="GO:0016787">
    <property type="term" value="F:hydrolase activity"/>
    <property type="evidence" value="ECO:0007669"/>
    <property type="project" value="InterPro"/>
</dbReference>
<comment type="caution">
    <text evidence="4">The sequence shown here is derived from an EMBL/GenBank/DDBJ whole genome shotgun (WGS) entry which is preliminary data.</text>
</comment>
<dbReference type="EMBL" id="BAUT01000001">
    <property type="protein sequence ID" value="GAE24263.1"/>
    <property type="molecule type" value="Genomic_DNA"/>
</dbReference>
<dbReference type="STRING" id="1236970.JCM9140_176"/>
<name>W4PXQ8_9BACI</name>
<proteinExistence type="predicted"/>
<dbReference type="CDD" id="cd17907">
    <property type="entry name" value="FliY_FliN-Y"/>
    <property type="match status" value="1"/>
</dbReference>
<reference evidence="4" key="1">
    <citation type="journal article" date="2014" name="Genome Announc.">
        <title>Draft Genome Sequences of Three Alkaliphilic Bacillus Strains, Bacillus wakoensis JCM 9140T, Bacillus akibai JCM 9157T, and Bacillus hemicellulosilyticus JCM 9152T.</title>
        <authorList>
            <person name="Yuki M."/>
            <person name="Oshima K."/>
            <person name="Suda W."/>
            <person name="Oshida Y."/>
            <person name="Kitamura K."/>
            <person name="Iida T."/>
            <person name="Hattori M."/>
            <person name="Ohkuma M."/>
        </authorList>
    </citation>
    <scope>NUCLEOTIDE SEQUENCE [LARGE SCALE GENOMIC DNA]</scope>
    <source>
        <strain evidence="4">JCM 9140</strain>
    </source>
</reference>
<evidence type="ECO:0000313" key="5">
    <source>
        <dbReference type="Proteomes" id="UP000018890"/>
    </source>
</evidence>
<protein>
    <submittedName>
        <fullName evidence="4">Flagellar motor switch protein FliN</fullName>
    </submittedName>
</protein>
<keyword evidence="4" id="KW-0282">Flagellum</keyword>
<organism evidence="4 5">
    <name type="scientific">Halalkalibacter wakoensis JCM 9140</name>
    <dbReference type="NCBI Taxonomy" id="1236970"/>
    <lineage>
        <taxon>Bacteria</taxon>
        <taxon>Bacillati</taxon>
        <taxon>Bacillota</taxon>
        <taxon>Bacilli</taxon>
        <taxon>Bacillales</taxon>
        <taxon>Bacillaceae</taxon>
        <taxon>Halalkalibacter</taxon>
    </lineage>
</organism>
<dbReference type="Pfam" id="PF04509">
    <property type="entry name" value="CheC"/>
    <property type="match status" value="1"/>
</dbReference>
<sequence>MNDDMLSQDEINELLKGVSGDTDEQSDEQPKETEPLQLADYLSDIEKDALGEIGNISFGSAATALSTLLNQKVDITTPQLSMIQRRELEQEFPQPHVAVHVEYTEGFQGINLLVIQTRDAAIIADLMLGGDGTELRLNLVRCM</sequence>
<evidence type="ECO:0000259" key="3">
    <source>
        <dbReference type="Pfam" id="PF04509"/>
    </source>
</evidence>
<dbReference type="InterPro" id="IPR028976">
    <property type="entry name" value="CheC-like_sf"/>
</dbReference>
<keyword evidence="5" id="KW-1185">Reference proteome</keyword>
<dbReference type="InterPro" id="IPR007597">
    <property type="entry name" value="CheC"/>
</dbReference>
<accession>W4PXQ8</accession>
<keyword evidence="4" id="KW-0966">Cell projection</keyword>
<feature type="compositionally biased region" description="Acidic residues" evidence="2">
    <location>
        <begin position="1"/>
        <end position="12"/>
    </location>
</feature>
<dbReference type="PANTHER" id="PTHR43484:SF1">
    <property type="entry name" value="FLAGELLAR MOTOR SWITCH PROTEIN FLIN"/>
    <property type="match status" value="1"/>
</dbReference>
<dbReference type="Gene3D" id="3.40.1550.10">
    <property type="entry name" value="CheC-like"/>
    <property type="match status" value="1"/>
</dbReference>
<keyword evidence="4" id="KW-0969">Cilium</keyword>
<feature type="domain" description="CheC-like protein" evidence="3">
    <location>
        <begin position="45"/>
        <end position="81"/>
    </location>
</feature>
<evidence type="ECO:0000256" key="2">
    <source>
        <dbReference type="SAM" id="MobiDB-lite"/>
    </source>
</evidence>
<dbReference type="GO" id="GO:0006935">
    <property type="term" value="P:chemotaxis"/>
    <property type="evidence" value="ECO:0007669"/>
    <property type="project" value="UniProtKB-KW"/>
</dbReference>
<keyword evidence="1" id="KW-0145">Chemotaxis</keyword>
<gene>
    <name evidence="4" type="ORF">JCM9140_176</name>
</gene>